<dbReference type="CDD" id="cd00637">
    <property type="entry name" value="7tm_classA_rhodopsin-like"/>
    <property type="match status" value="1"/>
</dbReference>
<evidence type="ECO:0000256" key="4">
    <source>
        <dbReference type="ARBA" id="ARBA00022989"/>
    </source>
</evidence>
<evidence type="ECO:0000259" key="10">
    <source>
        <dbReference type="PROSITE" id="PS50262"/>
    </source>
</evidence>
<evidence type="ECO:0000313" key="11">
    <source>
        <dbReference type="EMBL" id="PFX13140.1"/>
    </source>
</evidence>
<proteinExistence type="predicted"/>
<feature type="transmembrane region" description="Helical" evidence="9">
    <location>
        <begin position="310"/>
        <end position="330"/>
    </location>
</feature>
<evidence type="ECO:0000313" key="12">
    <source>
        <dbReference type="Proteomes" id="UP000225706"/>
    </source>
</evidence>
<dbReference type="EMBL" id="LSMT01001059">
    <property type="protein sequence ID" value="PFX13140.1"/>
    <property type="molecule type" value="Genomic_DNA"/>
</dbReference>
<dbReference type="GO" id="GO:0004930">
    <property type="term" value="F:G protein-coupled receptor activity"/>
    <property type="evidence" value="ECO:0007669"/>
    <property type="project" value="UniProtKB-KW"/>
</dbReference>
<sequence length="378" mass="42770">MMEVVVESSGSESGELPVFEITCVSAHSEAFSQTNSFVLIAVKRCSFHVLYSSWIYSNLQWIETVMLSIINVAAFLGNLSVCYAVYRNQRLRTLSNMFVVALAVSDILMFTRCMQFSVVTLNRGQWIFGDNFCRFHGFGVFTFGLASLHTMGLIAVSRYFCVVKPERYIVIVKRQRILLYIGVFWCTAFIGSIPPFLFGHGGFEFQPGKAMCLYTFDTNIAYTVFIECIYIATPLTLIIICYVKVFYTVSRSNRVFSVEINPHVLRANVEEAKVTKTLAAVMVGFACCWLPVCIIDYIDAAQGEPTLPRQAYLTYGFLVYLSSTINPFIYGASNKHFRREHTAILSDTFCIKICRCSETYEAESSSDCRRNGLKVRPC</sequence>
<feature type="transmembrane region" description="Helical" evidence="9">
    <location>
        <begin position="138"/>
        <end position="156"/>
    </location>
</feature>
<feature type="transmembrane region" description="Helical" evidence="9">
    <location>
        <begin position="177"/>
        <end position="200"/>
    </location>
</feature>
<evidence type="ECO:0000256" key="9">
    <source>
        <dbReference type="SAM" id="Phobius"/>
    </source>
</evidence>
<feature type="transmembrane region" description="Helical" evidence="9">
    <location>
        <begin position="98"/>
        <end position="118"/>
    </location>
</feature>
<dbReference type="Gene3D" id="1.20.1070.10">
    <property type="entry name" value="Rhodopsin 7-helix transmembrane proteins"/>
    <property type="match status" value="1"/>
</dbReference>
<evidence type="ECO:0000256" key="2">
    <source>
        <dbReference type="ARBA" id="ARBA00022475"/>
    </source>
</evidence>
<dbReference type="GO" id="GO:0005886">
    <property type="term" value="C:plasma membrane"/>
    <property type="evidence" value="ECO:0007669"/>
    <property type="project" value="UniProtKB-SubCell"/>
</dbReference>
<evidence type="ECO:0000256" key="1">
    <source>
        <dbReference type="ARBA" id="ARBA00004651"/>
    </source>
</evidence>
<keyword evidence="2" id="KW-1003">Cell membrane</keyword>
<accession>A0A2B4R9G2</accession>
<feature type="transmembrane region" description="Helical" evidence="9">
    <location>
        <begin position="65"/>
        <end position="86"/>
    </location>
</feature>
<feature type="transmembrane region" description="Helical" evidence="9">
    <location>
        <begin position="278"/>
        <end position="298"/>
    </location>
</feature>
<evidence type="ECO:0000256" key="6">
    <source>
        <dbReference type="ARBA" id="ARBA00023136"/>
    </source>
</evidence>
<dbReference type="PROSITE" id="PS50262">
    <property type="entry name" value="G_PROTEIN_RECEP_F1_2"/>
    <property type="match status" value="1"/>
</dbReference>
<keyword evidence="3 9" id="KW-0812">Transmembrane</keyword>
<dbReference type="STRING" id="50429.A0A2B4R9G2"/>
<protein>
    <submittedName>
        <fullName evidence="11">Melatonin receptor type 1A</fullName>
    </submittedName>
</protein>
<dbReference type="PRINTS" id="PR00237">
    <property type="entry name" value="GPCRRHODOPSN"/>
</dbReference>
<evidence type="ECO:0000256" key="7">
    <source>
        <dbReference type="ARBA" id="ARBA00023170"/>
    </source>
</evidence>
<dbReference type="Pfam" id="PF00001">
    <property type="entry name" value="7tm_1"/>
    <property type="match status" value="1"/>
</dbReference>
<dbReference type="SMART" id="SM01381">
    <property type="entry name" value="7TM_GPCR_Srsx"/>
    <property type="match status" value="1"/>
</dbReference>
<reference evidence="12" key="1">
    <citation type="journal article" date="2017" name="bioRxiv">
        <title>Comparative analysis of the genomes of Stylophora pistillata and Acropora digitifera provides evidence for extensive differences between species of corals.</title>
        <authorList>
            <person name="Voolstra C.R."/>
            <person name="Li Y."/>
            <person name="Liew Y.J."/>
            <person name="Baumgarten S."/>
            <person name="Zoccola D."/>
            <person name="Flot J.-F."/>
            <person name="Tambutte S."/>
            <person name="Allemand D."/>
            <person name="Aranda M."/>
        </authorList>
    </citation>
    <scope>NUCLEOTIDE SEQUENCE [LARGE SCALE GENOMIC DNA]</scope>
</reference>
<gene>
    <name evidence="11" type="primary">MTNR1A</name>
    <name evidence="11" type="ORF">AWC38_SpisGene22804</name>
</gene>
<dbReference type="InterPro" id="IPR000276">
    <property type="entry name" value="GPCR_Rhodpsn"/>
</dbReference>
<dbReference type="PANTHER" id="PTHR22752">
    <property type="entry name" value="G PROTEIN-COUPLED RECEPTOR"/>
    <property type="match status" value="1"/>
</dbReference>
<evidence type="ECO:0000256" key="5">
    <source>
        <dbReference type="ARBA" id="ARBA00023040"/>
    </source>
</evidence>
<keyword evidence="12" id="KW-1185">Reference proteome</keyword>
<keyword evidence="6 9" id="KW-0472">Membrane</keyword>
<dbReference type="AlphaFoldDB" id="A0A2B4R9G2"/>
<feature type="transmembrane region" description="Helical" evidence="9">
    <location>
        <begin position="220"/>
        <end position="247"/>
    </location>
</feature>
<dbReference type="InterPro" id="IPR017452">
    <property type="entry name" value="GPCR_Rhodpsn_7TM"/>
</dbReference>
<comment type="caution">
    <text evidence="11">The sequence shown here is derived from an EMBL/GenBank/DDBJ whole genome shotgun (WGS) entry which is preliminary data.</text>
</comment>
<evidence type="ECO:0000256" key="3">
    <source>
        <dbReference type="ARBA" id="ARBA00022692"/>
    </source>
</evidence>
<dbReference type="SUPFAM" id="SSF81321">
    <property type="entry name" value="Family A G protein-coupled receptor-like"/>
    <property type="match status" value="1"/>
</dbReference>
<dbReference type="OrthoDB" id="5957871at2759"/>
<name>A0A2B4R9G2_STYPI</name>
<evidence type="ECO:0000256" key="8">
    <source>
        <dbReference type="ARBA" id="ARBA00023224"/>
    </source>
</evidence>
<feature type="domain" description="G-protein coupled receptors family 1 profile" evidence="10">
    <location>
        <begin position="77"/>
        <end position="330"/>
    </location>
</feature>
<dbReference type="Proteomes" id="UP000225706">
    <property type="component" value="Unassembled WGS sequence"/>
</dbReference>
<keyword evidence="5" id="KW-0297">G-protein coupled receptor</keyword>
<keyword evidence="7 11" id="KW-0675">Receptor</keyword>
<keyword evidence="8" id="KW-0807">Transducer</keyword>
<keyword evidence="4 9" id="KW-1133">Transmembrane helix</keyword>
<comment type="subcellular location">
    <subcellularLocation>
        <location evidence="1">Cell membrane</location>
        <topology evidence="1">Multi-pass membrane protein</topology>
    </subcellularLocation>
</comment>
<organism evidence="11 12">
    <name type="scientific">Stylophora pistillata</name>
    <name type="common">Smooth cauliflower coral</name>
    <dbReference type="NCBI Taxonomy" id="50429"/>
    <lineage>
        <taxon>Eukaryota</taxon>
        <taxon>Metazoa</taxon>
        <taxon>Cnidaria</taxon>
        <taxon>Anthozoa</taxon>
        <taxon>Hexacorallia</taxon>
        <taxon>Scleractinia</taxon>
        <taxon>Astrocoeniina</taxon>
        <taxon>Pocilloporidae</taxon>
        <taxon>Stylophora</taxon>
    </lineage>
</organism>